<keyword evidence="1" id="KW-0808">Transferase</keyword>
<dbReference type="AlphaFoldDB" id="X0YAF6"/>
<dbReference type="Gene3D" id="3.40.50.10540">
    <property type="entry name" value="Crotonobetainyl-coa:carnitine coa-transferase, domain 1"/>
    <property type="match status" value="1"/>
</dbReference>
<dbReference type="InterPro" id="IPR050483">
    <property type="entry name" value="CoA-transferase_III_domain"/>
</dbReference>
<dbReference type="GO" id="GO:0008410">
    <property type="term" value="F:CoA-transferase activity"/>
    <property type="evidence" value="ECO:0007669"/>
    <property type="project" value="TreeGrafter"/>
</dbReference>
<accession>X0YAF6</accession>
<protein>
    <recommendedName>
        <fullName evidence="3">CoA transferase</fullName>
    </recommendedName>
</protein>
<comment type="caution">
    <text evidence="2">The sequence shown here is derived from an EMBL/GenBank/DDBJ whole genome shotgun (WGS) entry which is preliminary data.</text>
</comment>
<feature type="non-terminal residue" evidence="2">
    <location>
        <position position="153"/>
    </location>
</feature>
<dbReference type="PANTHER" id="PTHR48207">
    <property type="entry name" value="SUCCINATE--HYDROXYMETHYLGLUTARATE COA-TRANSFERASE"/>
    <property type="match status" value="1"/>
</dbReference>
<evidence type="ECO:0008006" key="3">
    <source>
        <dbReference type="Google" id="ProtNLM"/>
    </source>
</evidence>
<dbReference type="EMBL" id="BARS01052789">
    <property type="protein sequence ID" value="GAG45713.1"/>
    <property type="molecule type" value="Genomic_DNA"/>
</dbReference>
<gene>
    <name evidence="2" type="ORF">S01H1_78433</name>
</gene>
<dbReference type="SUPFAM" id="SSF89796">
    <property type="entry name" value="CoA-transferase family III (CaiB/BaiF)"/>
    <property type="match status" value="1"/>
</dbReference>
<organism evidence="2">
    <name type="scientific">marine sediment metagenome</name>
    <dbReference type="NCBI Taxonomy" id="412755"/>
    <lineage>
        <taxon>unclassified sequences</taxon>
        <taxon>metagenomes</taxon>
        <taxon>ecological metagenomes</taxon>
    </lineage>
</organism>
<dbReference type="InterPro" id="IPR023606">
    <property type="entry name" value="CoA-Trfase_III_dom_1_sf"/>
</dbReference>
<reference evidence="2" key="1">
    <citation type="journal article" date="2014" name="Front. Microbiol.">
        <title>High frequency of phylogenetically diverse reductive dehalogenase-homologous genes in deep subseafloor sedimentary metagenomes.</title>
        <authorList>
            <person name="Kawai M."/>
            <person name="Futagami T."/>
            <person name="Toyoda A."/>
            <person name="Takaki Y."/>
            <person name="Nishi S."/>
            <person name="Hori S."/>
            <person name="Arai W."/>
            <person name="Tsubouchi T."/>
            <person name="Morono Y."/>
            <person name="Uchiyama I."/>
            <person name="Ito T."/>
            <person name="Fujiyama A."/>
            <person name="Inagaki F."/>
            <person name="Takami H."/>
        </authorList>
    </citation>
    <scope>NUCLEOTIDE SEQUENCE</scope>
    <source>
        <strain evidence="2">Expedition CK06-06</strain>
    </source>
</reference>
<sequence>MTDGALEGLRVLEYARMVSGPYCAKLLADLGAEVVKIEQPSLGDPARQKGPFPGDLPHPEKSGLFLYLNTNKLGITLDVQTEEGRKLFRELAQGADILIEDSPPGRMEELGLDYESLSALNPRLIVTSITPYGQTGPYRDRKSYHLNLYHASG</sequence>
<dbReference type="PANTHER" id="PTHR48207:SF3">
    <property type="entry name" value="SUCCINATE--HYDROXYMETHYLGLUTARATE COA-TRANSFERASE"/>
    <property type="match status" value="1"/>
</dbReference>
<name>X0YAF6_9ZZZZ</name>
<evidence type="ECO:0000256" key="1">
    <source>
        <dbReference type="ARBA" id="ARBA00022679"/>
    </source>
</evidence>
<dbReference type="InterPro" id="IPR003673">
    <property type="entry name" value="CoA-Trfase_fam_III"/>
</dbReference>
<proteinExistence type="predicted"/>
<evidence type="ECO:0000313" key="2">
    <source>
        <dbReference type="EMBL" id="GAG45713.1"/>
    </source>
</evidence>
<dbReference type="Pfam" id="PF02515">
    <property type="entry name" value="CoA_transf_3"/>
    <property type="match status" value="1"/>
</dbReference>